<keyword evidence="4 6" id="KW-1133">Transmembrane helix</keyword>
<feature type="transmembrane region" description="Helical" evidence="6">
    <location>
        <begin position="206"/>
        <end position="229"/>
    </location>
</feature>
<dbReference type="GO" id="GO:0015297">
    <property type="term" value="F:antiporter activity"/>
    <property type="evidence" value="ECO:0007669"/>
    <property type="project" value="InterPro"/>
</dbReference>
<dbReference type="GO" id="GO:0016020">
    <property type="term" value="C:membrane"/>
    <property type="evidence" value="ECO:0007669"/>
    <property type="project" value="UniProtKB-SubCell"/>
</dbReference>
<evidence type="ECO:0000256" key="1">
    <source>
        <dbReference type="ARBA" id="ARBA00004141"/>
    </source>
</evidence>
<dbReference type="GO" id="GO:0042910">
    <property type="term" value="F:xenobiotic transmembrane transporter activity"/>
    <property type="evidence" value="ECO:0007669"/>
    <property type="project" value="InterPro"/>
</dbReference>
<evidence type="ECO:0000256" key="6">
    <source>
        <dbReference type="RuleBase" id="RU004914"/>
    </source>
</evidence>
<feature type="transmembrane region" description="Helical" evidence="6">
    <location>
        <begin position="278"/>
        <end position="301"/>
    </location>
</feature>
<dbReference type="InterPro" id="IPR002528">
    <property type="entry name" value="MATE_fam"/>
</dbReference>
<dbReference type="NCBIfam" id="TIGR00797">
    <property type="entry name" value="matE"/>
    <property type="match status" value="1"/>
</dbReference>
<evidence type="ECO:0000256" key="3">
    <source>
        <dbReference type="ARBA" id="ARBA00022692"/>
    </source>
</evidence>
<evidence type="ECO:0000313" key="7">
    <source>
        <dbReference type="EMBL" id="BBH02230.1"/>
    </source>
</evidence>
<dbReference type="AlphaFoldDB" id="A0A4Y1RDA9"/>
<comment type="subcellular location">
    <subcellularLocation>
        <location evidence="1">Membrane</location>
        <topology evidence="1">Multi-pass membrane protein</topology>
    </subcellularLocation>
</comment>
<feature type="transmembrane region" description="Helical" evidence="6">
    <location>
        <begin position="348"/>
        <end position="366"/>
    </location>
</feature>
<organism evidence="7">
    <name type="scientific">Prunus dulcis</name>
    <name type="common">Almond</name>
    <name type="synonym">Amygdalus dulcis</name>
    <dbReference type="NCBI Taxonomy" id="3755"/>
    <lineage>
        <taxon>Eukaryota</taxon>
        <taxon>Viridiplantae</taxon>
        <taxon>Streptophyta</taxon>
        <taxon>Embryophyta</taxon>
        <taxon>Tracheophyta</taxon>
        <taxon>Spermatophyta</taxon>
        <taxon>Magnoliopsida</taxon>
        <taxon>eudicotyledons</taxon>
        <taxon>Gunneridae</taxon>
        <taxon>Pentapetalae</taxon>
        <taxon>rosids</taxon>
        <taxon>fabids</taxon>
        <taxon>Rosales</taxon>
        <taxon>Rosaceae</taxon>
        <taxon>Amygdaloideae</taxon>
        <taxon>Amygdaleae</taxon>
        <taxon>Prunus</taxon>
    </lineage>
</organism>
<evidence type="ECO:0000256" key="5">
    <source>
        <dbReference type="ARBA" id="ARBA00023136"/>
    </source>
</evidence>
<keyword evidence="3 6" id="KW-0812">Transmembrane</keyword>
<reference evidence="7" key="1">
    <citation type="journal article" date="2019" name="Science">
        <title>Mutation of a bHLH transcription factor allowed almond domestication.</title>
        <authorList>
            <person name="Sanchez-Perez R."/>
            <person name="Pavan S."/>
            <person name="Mazzeo R."/>
            <person name="Moldovan C."/>
            <person name="Aiese Cigliano R."/>
            <person name="Del Cueto J."/>
            <person name="Ricciardi F."/>
            <person name="Lotti C."/>
            <person name="Ricciardi L."/>
            <person name="Dicenta F."/>
            <person name="Lopez-Marques R.L."/>
            <person name="Lindberg Moller B."/>
        </authorList>
    </citation>
    <scope>NUCLEOTIDE SEQUENCE</scope>
</reference>
<dbReference type="PANTHER" id="PTHR42893:SF4">
    <property type="entry name" value="PROTEIN DETOXIFICATION 42"/>
    <property type="match status" value="1"/>
</dbReference>
<feature type="transmembrane region" description="Helical" evidence="6">
    <location>
        <begin position="386"/>
        <end position="406"/>
    </location>
</feature>
<dbReference type="CDD" id="cd13136">
    <property type="entry name" value="MATE_DinF_like"/>
    <property type="match status" value="1"/>
</dbReference>
<evidence type="ECO:0000256" key="4">
    <source>
        <dbReference type="ARBA" id="ARBA00022989"/>
    </source>
</evidence>
<protein>
    <recommendedName>
        <fullName evidence="6">Protein DETOXIFICATION</fullName>
    </recommendedName>
    <alternativeName>
        <fullName evidence="6">Multidrug and toxic compound extrusion protein</fullName>
    </alternativeName>
</protein>
<feature type="transmembrane region" description="Helical" evidence="6">
    <location>
        <begin position="427"/>
        <end position="447"/>
    </location>
</feature>
<gene>
    <name evidence="7" type="ORF">Prudu_012739</name>
</gene>
<feature type="transmembrane region" description="Helical" evidence="6">
    <location>
        <begin position="307"/>
        <end position="327"/>
    </location>
</feature>
<proteinExistence type="inferred from homology"/>
<comment type="caution">
    <text evidence="6">Lacks conserved residue(s) required for the propagation of feature annotation.</text>
</comment>
<comment type="similarity">
    <text evidence="2 6">Belongs to the multi antimicrobial extrusion (MATE) (TC 2.A.66.1) family.</text>
</comment>
<dbReference type="PANTHER" id="PTHR42893">
    <property type="entry name" value="PROTEIN DETOXIFICATION 44, CHLOROPLASTIC-RELATED"/>
    <property type="match status" value="1"/>
</dbReference>
<dbReference type="EMBL" id="AP019300">
    <property type="protein sequence ID" value="BBH02230.1"/>
    <property type="molecule type" value="Genomic_DNA"/>
</dbReference>
<feature type="transmembrane region" description="Helical" evidence="6">
    <location>
        <begin position="459"/>
        <end position="480"/>
    </location>
</feature>
<feature type="non-terminal residue" evidence="7">
    <location>
        <position position="1"/>
    </location>
</feature>
<sequence length="707" mass="77562">IALLSFPPFLASSSWGTTKRLSTWDGGPTIIHYTWPPLDKTEKLSDFAFECLVLKVLLKLLQVYELESMVQRFVFNLDKLGLEIASIALPAALALTADPIASLVDTAFIGQIGPVELAAVGVSIALFNQASRIAIFPLVSVTTSFVAEEDTIGTASPEENQNDYLETGSSINGTDQNAYNSKPVGASFEIVTTNHQKRYIPSASSAMVIGSILGLIQAIFLISAAKPLLNFMGVSSDSPMLKPAQQYLILRSLGAPAVLLSLAMQGVFRGFKDTKTPLYATVAGDVTNIILDPIFMFVFRLGVNGAAISHVISQYLICVILLSRLMAQVDLLPPSIKHLQFGRFLKNGFLLLMRVIAVTFCVTLAASLAARQGPTPMAAFQVCLQVWLATSLLADGLAVAGQAILASAFAKKDHDKATATASRVLQLGLVLGLILAVILGVGLQYGARLFTKDVDVLHLISIGIPFVAATQPINALAFVFDGVNFGASDFAYSAFSMASYGGYCQHLCFVYSLLYQWIHWNLGCFDHLYESSSICRILEVCFTKFSTYKHAHTHTQFSLAQTDHFAMEFQDRDRNRTLGIPTGVNGCWFTQLEVQEFLCFHCCMISLDCLKIFTLRCSKKSQITLLHEEQSYKEKICPLLIISGESLMKFSAMHFVLLQSLGEYFQERITYSLYIFFFIQLQPNKCLNSQIESEGLCNSNGTIFASF</sequence>
<evidence type="ECO:0000256" key="2">
    <source>
        <dbReference type="ARBA" id="ARBA00010199"/>
    </source>
</evidence>
<dbReference type="InterPro" id="IPR044644">
    <property type="entry name" value="DinF-like"/>
</dbReference>
<accession>A0A4Y1RDA9</accession>
<keyword evidence="5 6" id="KW-0472">Membrane</keyword>
<feature type="transmembrane region" description="Helical" evidence="6">
    <location>
        <begin position="249"/>
        <end position="271"/>
    </location>
</feature>
<dbReference type="Pfam" id="PF01554">
    <property type="entry name" value="MatE"/>
    <property type="match status" value="2"/>
</dbReference>
<name>A0A4Y1RDA9_PRUDU</name>